<proteinExistence type="predicted"/>
<protein>
    <recommendedName>
        <fullName evidence="5">cGAS/DncV-like nucleotidyltransferase C-terminal helical domain-containing protein</fullName>
    </recommendedName>
</protein>
<keyword evidence="1" id="KW-0808">Transferase</keyword>
<reference evidence="6 7" key="1">
    <citation type="submission" date="2017-09" db="EMBL/GenBank/DDBJ databases">
        <title>Large-scale bioinformatics analysis of Bacillus genomes uncovers conserved roles of natural products in bacterial physiology.</title>
        <authorList>
            <consortium name="Agbiome Team Llc"/>
            <person name="Bleich R.M."/>
            <person name="Grubbs K.J."/>
            <person name="Santa Maria K.C."/>
            <person name="Allen S.E."/>
            <person name="Farag S."/>
            <person name="Shank E.A."/>
            <person name="Bowers A."/>
        </authorList>
    </citation>
    <scope>NUCLEOTIDE SEQUENCE [LARGE SCALE GENOMIC DNA]</scope>
    <source>
        <strain evidence="6 7">AFS025165</strain>
    </source>
</reference>
<feature type="domain" description="cGAS/DncV-like nucleotidyltransferase C-terminal helical" evidence="5">
    <location>
        <begin position="223"/>
        <end position="313"/>
    </location>
</feature>
<gene>
    <name evidence="6" type="ORF">CN290_27500</name>
</gene>
<accession>A0A2A8XW79</accession>
<evidence type="ECO:0000256" key="4">
    <source>
        <dbReference type="ARBA" id="ARBA00023118"/>
    </source>
</evidence>
<keyword evidence="3" id="KW-0547">Nucleotide-binding</keyword>
<dbReference type="RefSeq" id="WP_098289216.1">
    <property type="nucleotide sequence ID" value="NZ_NTQT01000042.1"/>
</dbReference>
<evidence type="ECO:0000256" key="2">
    <source>
        <dbReference type="ARBA" id="ARBA00022695"/>
    </source>
</evidence>
<evidence type="ECO:0000256" key="1">
    <source>
        <dbReference type="ARBA" id="ARBA00022679"/>
    </source>
</evidence>
<organism evidence="6 7">
    <name type="scientific">Bacillus cereus</name>
    <dbReference type="NCBI Taxonomy" id="1396"/>
    <lineage>
        <taxon>Bacteria</taxon>
        <taxon>Bacillati</taxon>
        <taxon>Bacillota</taxon>
        <taxon>Bacilli</taxon>
        <taxon>Bacillales</taxon>
        <taxon>Bacillaceae</taxon>
        <taxon>Bacillus</taxon>
        <taxon>Bacillus cereus group</taxon>
    </lineage>
</organism>
<dbReference type="InterPro" id="IPR058909">
    <property type="entry name" value="CD_NTase_C"/>
</dbReference>
<evidence type="ECO:0000256" key="3">
    <source>
        <dbReference type="ARBA" id="ARBA00022741"/>
    </source>
</evidence>
<evidence type="ECO:0000259" key="5">
    <source>
        <dbReference type="Pfam" id="PF26305"/>
    </source>
</evidence>
<evidence type="ECO:0000313" key="7">
    <source>
        <dbReference type="Proteomes" id="UP000220226"/>
    </source>
</evidence>
<dbReference type="Proteomes" id="UP000220226">
    <property type="component" value="Unassembled WGS sequence"/>
</dbReference>
<keyword evidence="2" id="KW-0548">Nucleotidyltransferase</keyword>
<keyword evidence="4" id="KW-0051">Antiviral defense</keyword>
<dbReference type="Pfam" id="PF26305">
    <property type="entry name" value="CD_NTase_C"/>
    <property type="match status" value="1"/>
</dbReference>
<name>A0A2A8XW79_BACCE</name>
<comment type="caution">
    <text evidence="6">The sequence shown here is derived from an EMBL/GenBank/DDBJ whole genome shotgun (WGS) entry which is preliminary data.</text>
</comment>
<dbReference type="EMBL" id="NTQT01000042">
    <property type="protein sequence ID" value="PFC70219.1"/>
    <property type="molecule type" value="Genomic_DNA"/>
</dbReference>
<sequence>MANFDYSKRLDSLKKRRQEDGGLIQKSQYDTYEMLKESYEELKESATIKYVIGAMNPVDLKYTNNTIKEGERIKNQLSKLEDNGFNVEFRYQGSVTNNTHIRAHSDIDVLTLHAGFHSLESPQKPSYPYAGDPVKDLCELREECYSILSSAFPTADIDNSGAKSIGLQGGSLRRKVDVVPSNWYNTNLYAQTGAEYHRGVMVLDYHNKKRLTNTPFYHNKLLDDKDLYTAANYKKMVRLLKTLKADSDVKINLSSYDIAALMYHQDNASYLVGQSPLLLITQSLSFLKNVYDNSEYREGLLVPDKSRAIFERATLHDLKLMILELDNVAQDIRNDLSVSGNTIYKEIIA</sequence>
<evidence type="ECO:0000313" key="6">
    <source>
        <dbReference type="EMBL" id="PFC70219.1"/>
    </source>
</evidence>
<dbReference type="AlphaFoldDB" id="A0A2A8XW79"/>